<gene>
    <name evidence="1" type="ORF">A2210_01000</name>
</gene>
<reference evidence="1 2" key="1">
    <citation type="journal article" date="2016" name="Nat. Commun.">
        <title>Thousands of microbial genomes shed light on interconnected biogeochemical processes in an aquifer system.</title>
        <authorList>
            <person name="Anantharaman K."/>
            <person name="Brown C.T."/>
            <person name="Hug L.A."/>
            <person name="Sharon I."/>
            <person name="Castelle C.J."/>
            <person name="Probst A.J."/>
            <person name="Thomas B.C."/>
            <person name="Singh A."/>
            <person name="Wilkins M.J."/>
            <person name="Karaoz U."/>
            <person name="Brodie E.L."/>
            <person name="Williams K.H."/>
            <person name="Hubbard S.S."/>
            <person name="Banfield J.F."/>
        </authorList>
    </citation>
    <scope>NUCLEOTIDE SEQUENCE [LARGE SCALE GENOMIC DNA]</scope>
</reference>
<evidence type="ECO:0000313" key="2">
    <source>
        <dbReference type="Proteomes" id="UP000177855"/>
    </source>
</evidence>
<accession>A0A1F8CMG4</accession>
<protein>
    <submittedName>
        <fullName evidence="1">Uncharacterized protein</fullName>
    </submittedName>
</protein>
<evidence type="ECO:0000313" key="1">
    <source>
        <dbReference type="EMBL" id="OGM77256.1"/>
    </source>
</evidence>
<proteinExistence type="predicted"/>
<comment type="caution">
    <text evidence="1">The sequence shown here is derived from an EMBL/GenBank/DDBJ whole genome shotgun (WGS) entry which is preliminary data.</text>
</comment>
<dbReference type="AlphaFoldDB" id="A0A1F8CMG4"/>
<dbReference type="EMBL" id="MGHS01000001">
    <property type="protein sequence ID" value="OGM77256.1"/>
    <property type="molecule type" value="Genomic_DNA"/>
</dbReference>
<dbReference type="Proteomes" id="UP000177855">
    <property type="component" value="Unassembled WGS sequence"/>
</dbReference>
<organism evidence="1 2">
    <name type="scientific">Candidatus Woesebacteria bacterium RIFOXYA1_FULL_40_18</name>
    <dbReference type="NCBI Taxonomy" id="1802532"/>
    <lineage>
        <taxon>Bacteria</taxon>
        <taxon>Candidatus Woeseibacteriota</taxon>
    </lineage>
</organism>
<dbReference type="STRING" id="1802532.A2210_01000"/>
<name>A0A1F8CMG4_9BACT</name>
<sequence length="102" mass="11461">MTEIKHTSKQLIEAGIMPEAIETAIGIESWLDAHPEQTLTPYGHGIGMLGQAILNGENTPIEEQIAELRENARLLIQKYGDHIIEFMNPELRKTLGLDEQQK</sequence>